<reference evidence="14 16" key="2">
    <citation type="submission" date="2018-07" db="EMBL/GenBank/DDBJ databases">
        <title>Draft Genome Assemblies for Five Robust Yarrowia lipolytica Strains Exhibiting High Lipid Production and Pentose Sugar Utilization and Sugar Alcohol Secretion from Undetoxified Lignocellulosic Biomass Hydrolysates.</title>
        <authorList>
            <consortium name="DOE Joint Genome Institute"/>
            <person name="Walker C."/>
            <person name="Ryu S."/>
            <person name="Na H."/>
            <person name="Zane M."/>
            <person name="LaButti K."/>
            <person name="Lipzen A."/>
            <person name="Haridas S."/>
            <person name="Barry K."/>
            <person name="Grigoriev I.V."/>
            <person name="Quarterman J."/>
            <person name="Slininger P."/>
            <person name="Dien B."/>
            <person name="Trinh C.T."/>
        </authorList>
    </citation>
    <scope>NUCLEOTIDE SEQUENCE [LARGE SCALE GENOMIC DNA]</scope>
    <source>
        <strain evidence="14 16">YB392</strain>
    </source>
</reference>
<dbReference type="GeneID" id="2912059"/>
<dbReference type="PANTHER" id="PTHR22883:SF23">
    <property type="entry name" value="PALMITOYLTRANSFERASE ZDHHC6"/>
    <property type="match status" value="1"/>
</dbReference>
<dbReference type="VEuPathDB" id="FungiDB:YALI0_E01804g"/>
<evidence type="ECO:0000256" key="9">
    <source>
        <dbReference type="ARBA" id="ARBA00038298"/>
    </source>
</evidence>
<dbReference type="RefSeq" id="XP_503431.1">
    <property type="nucleotide sequence ID" value="XM_503431.1"/>
</dbReference>
<dbReference type="AlphaFoldDB" id="A0A1H6PSB5"/>
<evidence type="ECO:0000313" key="13">
    <source>
        <dbReference type="EMBL" id="AOW04824.1"/>
    </source>
</evidence>
<dbReference type="GO" id="GO:0006612">
    <property type="term" value="P:protein targeting to membrane"/>
    <property type="evidence" value="ECO:0007669"/>
    <property type="project" value="TreeGrafter"/>
</dbReference>
<keyword evidence="7" id="KW-0449">Lipoprotein</keyword>
<feature type="transmembrane region" description="Helical" evidence="11">
    <location>
        <begin position="47"/>
        <end position="71"/>
    </location>
</feature>
<keyword evidence="8 11" id="KW-0012">Acyltransferase</keyword>
<dbReference type="PANTHER" id="PTHR22883">
    <property type="entry name" value="ZINC FINGER DHHC DOMAIN CONTAINING PROTEIN"/>
    <property type="match status" value="1"/>
</dbReference>
<evidence type="ECO:0000256" key="11">
    <source>
        <dbReference type="RuleBase" id="RU079119"/>
    </source>
</evidence>
<evidence type="ECO:0000256" key="5">
    <source>
        <dbReference type="ARBA" id="ARBA00023136"/>
    </source>
</evidence>
<keyword evidence="2 11" id="KW-0808">Transferase</keyword>
<evidence type="ECO:0000313" key="16">
    <source>
        <dbReference type="Proteomes" id="UP000256601"/>
    </source>
</evidence>
<evidence type="ECO:0000256" key="1">
    <source>
        <dbReference type="ARBA" id="ARBA00004141"/>
    </source>
</evidence>
<keyword evidence="3 11" id="KW-0812">Transmembrane</keyword>
<dbReference type="PROSITE" id="PS50216">
    <property type="entry name" value="DHHC"/>
    <property type="match status" value="1"/>
</dbReference>
<sequence>MNRAAFRQALRIVFPGVILGLLGYGTYAYCYILCWNLYHHMGYRAGLALLIVYCILKTLVFIYWAAVVIVGPGKVTGVSPLQIFIPGSEVVDEKAQAIVSRQINPKLPDTYICDGWGMPKWCSECQTHKPDRTHHSAIVGHCVPKMDHMCFWVGTVIGQHNYKIFLQYTTLFSTYLIYTLVTTAVFTPRMGQYRRDRGAPDSIPNGNIIALLILTGAWAAFCTSVCLQSFWGVCRNLTAMEGLGRKQGDMVLVNFRYEGKRIIQPLREEDPLPFDQGFAKNWRQVFGTNPLIWFLPFPVVPAAEDYFSNAYGQKFLERIPARWLEGDGREMAAV</sequence>
<feature type="transmembrane region" description="Helical" evidence="11">
    <location>
        <begin position="208"/>
        <end position="231"/>
    </location>
</feature>
<dbReference type="EC" id="2.3.1.225" evidence="11"/>
<protein>
    <recommendedName>
        <fullName evidence="11">Palmitoyltransferase</fullName>
        <ecNumber evidence="11">2.3.1.225</ecNumber>
    </recommendedName>
</protein>
<dbReference type="KEGG" id="yli:2912059"/>
<organism evidence="13 15">
    <name type="scientific">Yarrowia lipolytica</name>
    <name type="common">Candida lipolytica</name>
    <dbReference type="NCBI Taxonomy" id="4952"/>
    <lineage>
        <taxon>Eukaryota</taxon>
        <taxon>Fungi</taxon>
        <taxon>Dikarya</taxon>
        <taxon>Ascomycota</taxon>
        <taxon>Saccharomycotina</taxon>
        <taxon>Dipodascomycetes</taxon>
        <taxon>Dipodascales</taxon>
        <taxon>Dipodascales incertae sedis</taxon>
        <taxon>Yarrowia</taxon>
    </lineage>
</organism>
<evidence type="ECO:0000313" key="15">
    <source>
        <dbReference type="Proteomes" id="UP000182444"/>
    </source>
</evidence>
<dbReference type="InterPro" id="IPR001594">
    <property type="entry name" value="Palmitoyltrfase_DHHC"/>
</dbReference>
<comment type="similarity">
    <text evidence="9">Belongs to the DHHC palmitoyltransferase family. PFA5 subfamily.</text>
</comment>
<comment type="subcellular location">
    <subcellularLocation>
        <location evidence="1">Membrane</location>
        <topology evidence="1">Multi-pass membrane protein</topology>
    </subcellularLocation>
</comment>
<dbReference type="InterPro" id="IPR039859">
    <property type="entry name" value="PFA4/ZDH16/20/ERF2-like"/>
</dbReference>
<proteinExistence type="inferred from homology"/>
<dbReference type="Proteomes" id="UP000182444">
    <property type="component" value="Chromosome 1E"/>
</dbReference>
<evidence type="ECO:0000313" key="14">
    <source>
        <dbReference type="EMBL" id="RDW29089.1"/>
    </source>
</evidence>
<comment type="domain">
    <text evidence="11">The DHHC domain is required for palmitoyltransferase activity.</text>
</comment>
<feature type="domain" description="Palmitoyltransferase DHHC" evidence="12">
    <location>
        <begin position="119"/>
        <end position="241"/>
    </location>
</feature>
<evidence type="ECO:0000256" key="2">
    <source>
        <dbReference type="ARBA" id="ARBA00022679"/>
    </source>
</evidence>
<dbReference type="EMBL" id="CP017557">
    <property type="protein sequence ID" value="AOW04824.1"/>
    <property type="molecule type" value="Genomic_DNA"/>
</dbReference>
<feature type="transmembrane region" description="Helical" evidence="11">
    <location>
        <begin position="12"/>
        <end position="35"/>
    </location>
</feature>
<dbReference type="VEuPathDB" id="FungiDB:YALI1_E02348g"/>
<name>A0A1H6PSB5_YARLL</name>
<dbReference type="Proteomes" id="UP000256601">
    <property type="component" value="Unassembled WGS sequence"/>
</dbReference>
<evidence type="ECO:0000259" key="12">
    <source>
        <dbReference type="Pfam" id="PF01529"/>
    </source>
</evidence>
<accession>A0A1H6PSB5</accession>
<evidence type="ECO:0000256" key="3">
    <source>
        <dbReference type="ARBA" id="ARBA00022692"/>
    </source>
</evidence>
<dbReference type="GO" id="GO:0005794">
    <property type="term" value="C:Golgi apparatus"/>
    <property type="evidence" value="ECO:0007669"/>
    <property type="project" value="TreeGrafter"/>
</dbReference>
<keyword evidence="5 11" id="KW-0472">Membrane</keyword>
<keyword evidence="6" id="KW-0564">Palmitate</keyword>
<evidence type="ECO:0000256" key="8">
    <source>
        <dbReference type="ARBA" id="ARBA00023315"/>
    </source>
</evidence>
<comment type="catalytic activity">
    <reaction evidence="10 11">
        <text>L-cysteinyl-[protein] + hexadecanoyl-CoA = S-hexadecanoyl-L-cysteinyl-[protein] + CoA</text>
        <dbReference type="Rhea" id="RHEA:36683"/>
        <dbReference type="Rhea" id="RHEA-COMP:10131"/>
        <dbReference type="Rhea" id="RHEA-COMP:11032"/>
        <dbReference type="ChEBI" id="CHEBI:29950"/>
        <dbReference type="ChEBI" id="CHEBI:57287"/>
        <dbReference type="ChEBI" id="CHEBI:57379"/>
        <dbReference type="ChEBI" id="CHEBI:74151"/>
        <dbReference type="EC" id="2.3.1.225"/>
    </reaction>
</comment>
<dbReference type="SMR" id="A0A1H6PSB5"/>
<evidence type="ECO:0000256" key="6">
    <source>
        <dbReference type="ARBA" id="ARBA00023139"/>
    </source>
</evidence>
<dbReference type="GO" id="GO:0019706">
    <property type="term" value="F:protein-cysteine S-palmitoyltransferase activity"/>
    <property type="evidence" value="ECO:0007669"/>
    <property type="project" value="UniProtKB-EC"/>
</dbReference>
<dbReference type="OrthoDB" id="331948at2759"/>
<dbReference type="EMBL" id="KZ858947">
    <property type="protein sequence ID" value="RDW29089.1"/>
    <property type="molecule type" value="Genomic_DNA"/>
</dbReference>
<dbReference type="GO" id="GO:0005783">
    <property type="term" value="C:endoplasmic reticulum"/>
    <property type="evidence" value="ECO:0007669"/>
    <property type="project" value="TreeGrafter"/>
</dbReference>
<evidence type="ECO:0000256" key="10">
    <source>
        <dbReference type="ARBA" id="ARBA00048048"/>
    </source>
</evidence>
<dbReference type="GO" id="GO:0016020">
    <property type="term" value="C:membrane"/>
    <property type="evidence" value="ECO:0007669"/>
    <property type="project" value="UniProtKB-SubCell"/>
</dbReference>
<dbReference type="eggNOG" id="KOG1311">
    <property type="taxonomic scope" value="Eukaryota"/>
</dbReference>
<reference evidence="13 15" key="1">
    <citation type="journal article" date="2016" name="PLoS ONE">
        <title>Sequence Assembly of Yarrowia lipolytica Strain W29/CLIB89 Shows Transposable Element Diversity.</title>
        <authorList>
            <person name="Magnan C."/>
            <person name="Yu J."/>
            <person name="Chang I."/>
            <person name="Jahn E."/>
            <person name="Kanomata Y."/>
            <person name="Wu J."/>
            <person name="Zeller M."/>
            <person name="Oakes M."/>
            <person name="Baldi P."/>
            <person name="Sandmeyer S."/>
        </authorList>
    </citation>
    <scope>NUCLEOTIDE SEQUENCE [LARGE SCALE GENOMIC DNA]</scope>
    <source>
        <strain evidence="13">CLIB89</strain>
        <strain evidence="15">CLIB89(W29)</strain>
    </source>
</reference>
<feature type="transmembrane region" description="Helical" evidence="11">
    <location>
        <begin position="165"/>
        <end position="187"/>
    </location>
</feature>
<keyword evidence="4 11" id="KW-1133">Transmembrane helix</keyword>
<evidence type="ECO:0000256" key="4">
    <source>
        <dbReference type="ARBA" id="ARBA00022989"/>
    </source>
</evidence>
<gene>
    <name evidence="14" type="ORF">B0I71DRAFT_126427</name>
    <name evidence="13" type="ORF">YALI1_E02348g</name>
</gene>
<dbReference type="Pfam" id="PF01529">
    <property type="entry name" value="DHHC"/>
    <property type="match status" value="1"/>
</dbReference>
<evidence type="ECO:0000256" key="7">
    <source>
        <dbReference type="ARBA" id="ARBA00023288"/>
    </source>
</evidence>